<sequence length="91" mass="10381">MKMNKENKGEIKMTTKVQRWGNSLAVRLPKVILDDLNIKEGSDISISVENNAIKIIPIKKKPTLEELMSKITPENKHDEVNWGKPEGAEIW</sequence>
<gene>
    <name evidence="3" type="ORF">NST17_09990</name>
</gene>
<dbReference type="InterPro" id="IPR037914">
    <property type="entry name" value="SpoVT-AbrB_sf"/>
</dbReference>
<dbReference type="PANTHER" id="PTHR40516:SF1">
    <property type="entry name" value="ANTITOXIN CHPS-RELATED"/>
    <property type="match status" value="1"/>
</dbReference>
<evidence type="ECO:0000313" key="3">
    <source>
        <dbReference type="EMBL" id="MEL3957524.1"/>
    </source>
</evidence>
<dbReference type="PROSITE" id="PS51740">
    <property type="entry name" value="SPOVT_ABRB"/>
    <property type="match status" value="1"/>
</dbReference>
<evidence type="ECO:0000313" key="4">
    <source>
        <dbReference type="Proteomes" id="UP001459714"/>
    </source>
</evidence>
<dbReference type="SUPFAM" id="SSF89447">
    <property type="entry name" value="AbrB/MazE/MraZ-like"/>
    <property type="match status" value="1"/>
</dbReference>
<dbReference type="Gene3D" id="2.10.260.10">
    <property type="match status" value="1"/>
</dbReference>
<evidence type="ECO:0000256" key="1">
    <source>
        <dbReference type="PROSITE-ProRule" id="PRU01076"/>
    </source>
</evidence>
<comment type="caution">
    <text evidence="3">The sequence shown here is derived from an EMBL/GenBank/DDBJ whole genome shotgun (WGS) entry which is preliminary data.</text>
</comment>
<dbReference type="GeneID" id="92961093"/>
<keyword evidence="1 3" id="KW-0238">DNA-binding</keyword>
<dbReference type="Proteomes" id="UP001459714">
    <property type="component" value="Unassembled WGS sequence"/>
</dbReference>
<dbReference type="SMART" id="SM00966">
    <property type="entry name" value="SpoVT_AbrB"/>
    <property type="match status" value="1"/>
</dbReference>
<accession>A0ABU9JXE1</accession>
<evidence type="ECO:0000259" key="2">
    <source>
        <dbReference type="PROSITE" id="PS51740"/>
    </source>
</evidence>
<name>A0ABU9JXE1_9BACI</name>
<dbReference type="GO" id="GO:0003677">
    <property type="term" value="F:DNA binding"/>
    <property type="evidence" value="ECO:0007669"/>
    <property type="project" value="UniProtKB-KW"/>
</dbReference>
<proteinExistence type="predicted"/>
<dbReference type="PANTHER" id="PTHR40516">
    <property type="entry name" value="ANTITOXIN CHPS-RELATED"/>
    <property type="match status" value="1"/>
</dbReference>
<dbReference type="RefSeq" id="WP_034770392.1">
    <property type="nucleotide sequence ID" value="NZ_CP155465.1"/>
</dbReference>
<organism evidence="3 4">
    <name type="scientific">Caldifermentibacillus hisashii</name>
    <dbReference type="NCBI Taxonomy" id="996558"/>
    <lineage>
        <taxon>Bacteria</taxon>
        <taxon>Bacillati</taxon>
        <taxon>Bacillota</taxon>
        <taxon>Bacilli</taxon>
        <taxon>Bacillales</taxon>
        <taxon>Bacillaceae</taxon>
        <taxon>Caldifermentibacillus</taxon>
    </lineage>
</organism>
<protein>
    <submittedName>
        <fullName evidence="3">AbrB/MazE/SpoVT family DNA-binding domain-containing protein</fullName>
    </submittedName>
</protein>
<dbReference type="Pfam" id="PF04014">
    <property type="entry name" value="MazE_antitoxin"/>
    <property type="match status" value="1"/>
</dbReference>
<dbReference type="InterPro" id="IPR007159">
    <property type="entry name" value="SpoVT-AbrB_dom"/>
</dbReference>
<dbReference type="EMBL" id="JBBYAK010000001">
    <property type="protein sequence ID" value="MEL3957524.1"/>
    <property type="molecule type" value="Genomic_DNA"/>
</dbReference>
<dbReference type="InterPro" id="IPR039052">
    <property type="entry name" value="Antitox_PemI-like"/>
</dbReference>
<feature type="domain" description="SpoVT-AbrB" evidence="2">
    <location>
        <begin position="15"/>
        <end position="60"/>
    </location>
</feature>
<reference evidence="3 4" key="1">
    <citation type="submission" date="2024-03" db="EMBL/GenBank/DDBJ databases">
        <title>Bacilli Hybrid Assemblies.</title>
        <authorList>
            <person name="Kovac J."/>
        </authorList>
    </citation>
    <scope>NUCLEOTIDE SEQUENCE [LARGE SCALE GENOMIC DNA]</scope>
    <source>
        <strain evidence="3 4">FSL M8-0022</strain>
    </source>
</reference>
<keyword evidence="4" id="KW-1185">Reference proteome</keyword>